<dbReference type="InterPro" id="IPR009057">
    <property type="entry name" value="Homeodomain-like_sf"/>
</dbReference>
<dbReference type="Pfam" id="PF12833">
    <property type="entry name" value="HTH_18"/>
    <property type="match status" value="1"/>
</dbReference>
<dbReference type="OrthoDB" id="2484341at2"/>
<dbReference type="SMART" id="SM00342">
    <property type="entry name" value="HTH_ARAC"/>
    <property type="match status" value="1"/>
</dbReference>
<evidence type="ECO:0000256" key="1">
    <source>
        <dbReference type="ARBA" id="ARBA00023015"/>
    </source>
</evidence>
<keyword evidence="4" id="KW-0812">Transmembrane</keyword>
<dbReference type="Proteomes" id="UP000310636">
    <property type="component" value="Unassembled WGS sequence"/>
</dbReference>
<evidence type="ECO:0000256" key="2">
    <source>
        <dbReference type="ARBA" id="ARBA00023125"/>
    </source>
</evidence>
<feature type="transmembrane region" description="Helical" evidence="4">
    <location>
        <begin position="12"/>
        <end position="36"/>
    </location>
</feature>
<keyword evidence="4" id="KW-1133">Transmembrane helix</keyword>
<organism evidence="6 7">
    <name type="scientific">Cohnella fermenti</name>
    <dbReference type="NCBI Taxonomy" id="2565925"/>
    <lineage>
        <taxon>Bacteria</taxon>
        <taxon>Bacillati</taxon>
        <taxon>Bacillota</taxon>
        <taxon>Bacilli</taxon>
        <taxon>Bacillales</taxon>
        <taxon>Paenibacillaceae</taxon>
        <taxon>Cohnella</taxon>
    </lineage>
</organism>
<name>A0A4S4BG15_9BACL</name>
<evidence type="ECO:0000259" key="5">
    <source>
        <dbReference type="PROSITE" id="PS01124"/>
    </source>
</evidence>
<keyword evidence="7" id="KW-1185">Reference proteome</keyword>
<keyword evidence="3" id="KW-0804">Transcription</keyword>
<keyword evidence="4" id="KW-0472">Membrane</keyword>
<dbReference type="InterPro" id="IPR018062">
    <property type="entry name" value="HTH_AraC-typ_CS"/>
</dbReference>
<dbReference type="Gene3D" id="1.10.10.60">
    <property type="entry name" value="Homeodomain-like"/>
    <property type="match status" value="2"/>
</dbReference>
<dbReference type="PROSITE" id="PS00041">
    <property type="entry name" value="HTH_ARAC_FAMILY_1"/>
    <property type="match status" value="1"/>
</dbReference>
<dbReference type="SUPFAM" id="SSF46689">
    <property type="entry name" value="Homeodomain-like"/>
    <property type="match status" value="1"/>
</dbReference>
<evidence type="ECO:0000313" key="7">
    <source>
        <dbReference type="Proteomes" id="UP000310636"/>
    </source>
</evidence>
<dbReference type="PANTHER" id="PTHR43280:SF2">
    <property type="entry name" value="HTH-TYPE TRANSCRIPTIONAL REGULATOR EXSA"/>
    <property type="match status" value="1"/>
</dbReference>
<comment type="caution">
    <text evidence="6">The sequence shown here is derived from an EMBL/GenBank/DDBJ whole genome shotgun (WGS) entry which is preliminary data.</text>
</comment>
<dbReference type="PRINTS" id="PR00032">
    <property type="entry name" value="HTHARAC"/>
</dbReference>
<feature type="domain" description="HTH araC/xylS-type" evidence="5">
    <location>
        <begin position="665"/>
        <end position="764"/>
    </location>
</feature>
<evidence type="ECO:0000313" key="6">
    <source>
        <dbReference type="EMBL" id="THF73337.1"/>
    </source>
</evidence>
<feature type="transmembrane region" description="Helical" evidence="4">
    <location>
        <begin position="298"/>
        <end position="320"/>
    </location>
</feature>
<proteinExistence type="predicted"/>
<sequence>MSLLQLFKSRKYLQRIVVSFMLVVVILIVTSVFLYFNAQNKVFSMQHETDRKLLTQMNYNIENMNDIVKDLAVSLFNDDDLVALKSGSDFEESILKLDKLNRLVANSPYLHSIVFYNGTQQRYFSSLNHNMNTNQLQSSLDQYMQTHPAVPKLQLIPMKLDPGQDDVFDTFSFFIYDGSELNSAKGSVLVLNIKPGWLLDNVEALNAVTEREDDVIFVTDSEGNVLISNNRMLPEQEGMKDELLRRIAASDSVLDYFTYTYQSKKYMVSYLTRGLNNWQIIRLQDYDIVLENVSRMRWTAITVTLSVVAMTVLLSIFISIRLYKPVGNLFSLVRRHTSVPQQSHDELSAIAQSYNQLNDQLTRLKHDQASQLNVVKVYHIRSLIADSAGMSEEGYRQNIERYGMDIAAAGNFILALIKIDTAYGPLSQSRESALSLIDFAISNIGQEMLRKRYRCESVELKHDHLVFLISRDGDMELGELHRIIRDMQDTILMYYHIGFTATLSPVFGSYREITSHYSQTLRLSNYRLVLGKGAIIDSEKVQANEECEQLHIPQELERRLAESLKSGDRERIDDGIDKWMELVSKFSYENILSALLHMVTLLNNTLGEMNNHNVNPISVNLREMNRRILEKDTLEEIREVLTDFVRDVFDQRQSGREDKTRLIVDTIKEIIDNHFADPDLNVQKIADMLRMSHVYLGQVFKEQESATVIDYINQRRLTQAKLYLEQLDLTVAEITEKSGFGSESYFYRLFKRKYGATPKEYRLKHAMEHNR</sequence>
<protein>
    <submittedName>
        <fullName evidence="6">Helix-turn-helix domain-containing protein</fullName>
    </submittedName>
</protein>
<evidence type="ECO:0000256" key="4">
    <source>
        <dbReference type="SAM" id="Phobius"/>
    </source>
</evidence>
<evidence type="ECO:0000256" key="3">
    <source>
        <dbReference type="ARBA" id="ARBA00023163"/>
    </source>
</evidence>
<keyword evidence="2" id="KW-0238">DNA-binding</keyword>
<dbReference type="Gene3D" id="6.10.340.10">
    <property type="match status" value="1"/>
</dbReference>
<dbReference type="AlphaFoldDB" id="A0A4S4BG15"/>
<dbReference type="GO" id="GO:0003700">
    <property type="term" value="F:DNA-binding transcription factor activity"/>
    <property type="evidence" value="ECO:0007669"/>
    <property type="project" value="InterPro"/>
</dbReference>
<gene>
    <name evidence="6" type="ORF">E6C55_29455</name>
</gene>
<accession>A0A4S4BG15</accession>
<reference evidence="6 7" key="1">
    <citation type="submission" date="2019-04" db="EMBL/GenBank/DDBJ databases">
        <title>Cohnella sp. nov. isolated from preserved vegetables.</title>
        <authorList>
            <person name="Lin S.-Y."/>
            <person name="Hung M.-H."/>
            <person name="Young C.-C."/>
        </authorList>
    </citation>
    <scope>NUCLEOTIDE SEQUENCE [LARGE SCALE GENOMIC DNA]</scope>
    <source>
        <strain evidence="6 7">CC-MHH1044</strain>
    </source>
</reference>
<keyword evidence="1" id="KW-0805">Transcription regulation</keyword>
<dbReference type="InterPro" id="IPR018060">
    <property type="entry name" value="HTH_AraC"/>
</dbReference>
<dbReference type="EMBL" id="SSOB01000057">
    <property type="protein sequence ID" value="THF73337.1"/>
    <property type="molecule type" value="Genomic_DNA"/>
</dbReference>
<dbReference type="GO" id="GO:0043565">
    <property type="term" value="F:sequence-specific DNA binding"/>
    <property type="evidence" value="ECO:0007669"/>
    <property type="project" value="InterPro"/>
</dbReference>
<dbReference type="PROSITE" id="PS01124">
    <property type="entry name" value="HTH_ARAC_FAMILY_2"/>
    <property type="match status" value="1"/>
</dbReference>
<dbReference type="InterPro" id="IPR020449">
    <property type="entry name" value="Tscrpt_reg_AraC-type_HTH"/>
</dbReference>
<dbReference type="RefSeq" id="WP_136373422.1">
    <property type="nucleotide sequence ID" value="NZ_SSOB01000057.1"/>
</dbReference>
<dbReference type="PANTHER" id="PTHR43280">
    <property type="entry name" value="ARAC-FAMILY TRANSCRIPTIONAL REGULATOR"/>
    <property type="match status" value="1"/>
</dbReference>